<evidence type="ECO:0000259" key="2">
    <source>
        <dbReference type="PROSITE" id="PS50222"/>
    </source>
</evidence>
<accession>A0A6G0RN68</accession>
<comment type="caution">
    <text evidence="3">The sequence shown here is derived from an EMBL/GenBank/DDBJ whole genome shotgun (WGS) entry which is preliminary data.</text>
</comment>
<dbReference type="EMBL" id="QXFY01000689">
    <property type="protein sequence ID" value="KAE9337849.1"/>
    <property type="molecule type" value="Genomic_DNA"/>
</dbReference>
<dbReference type="Proteomes" id="UP000486351">
    <property type="component" value="Unassembled WGS sequence"/>
</dbReference>
<dbReference type="PROSITE" id="PS00018">
    <property type="entry name" value="EF_HAND_1"/>
    <property type="match status" value="1"/>
</dbReference>
<dbReference type="PROSITE" id="PS50222">
    <property type="entry name" value="EF_HAND_2"/>
    <property type="match status" value="1"/>
</dbReference>
<evidence type="ECO:0000256" key="1">
    <source>
        <dbReference type="ARBA" id="ARBA00022837"/>
    </source>
</evidence>
<dbReference type="AlphaFoldDB" id="A0A6G0RN68"/>
<dbReference type="InterPro" id="IPR011992">
    <property type="entry name" value="EF-hand-dom_pair"/>
</dbReference>
<feature type="domain" description="EF-hand" evidence="2">
    <location>
        <begin position="276"/>
        <end position="311"/>
    </location>
</feature>
<keyword evidence="1" id="KW-0106">Calcium</keyword>
<dbReference type="InterPro" id="IPR002048">
    <property type="entry name" value="EF_hand_dom"/>
</dbReference>
<evidence type="ECO:0000313" key="4">
    <source>
        <dbReference type="Proteomes" id="UP000486351"/>
    </source>
</evidence>
<name>A0A6G0RN68_9STRA</name>
<gene>
    <name evidence="3" type="ORF">PF008_g12335</name>
</gene>
<proteinExistence type="predicted"/>
<reference evidence="3 4" key="1">
    <citation type="submission" date="2018-09" db="EMBL/GenBank/DDBJ databases">
        <title>Genomic investigation of the strawberry pathogen Phytophthora fragariae indicates pathogenicity is determined by transcriptional variation in three key races.</title>
        <authorList>
            <person name="Adams T.M."/>
            <person name="Armitage A.D."/>
            <person name="Sobczyk M.K."/>
            <person name="Bates H.J."/>
            <person name="Dunwell J.M."/>
            <person name="Nellist C.F."/>
            <person name="Harrison R.J."/>
        </authorList>
    </citation>
    <scope>NUCLEOTIDE SEQUENCE [LARGE SCALE GENOMIC DNA]</scope>
    <source>
        <strain evidence="3 4">NOV-77</strain>
    </source>
</reference>
<protein>
    <recommendedName>
        <fullName evidence="2">EF-hand domain-containing protein</fullName>
    </recommendedName>
</protein>
<organism evidence="3 4">
    <name type="scientific">Phytophthora fragariae</name>
    <dbReference type="NCBI Taxonomy" id="53985"/>
    <lineage>
        <taxon>Eukaryota</taxon>
        <taxon>Sar</taxon>
        <taxon>Stramenopiles</taxon>
        <taxon>Oomycota</taxon>
        <taxon>Peronosporomycetes</taxon>
        <taxon>Peronosporales</taxon>
        <taxon>Peronosporaceae</taxon>
        <taxon>Phytophthora</taxon>
    </lineage>
</organism>
<dbReference type="GO" id="GO:0005509">
    <property type="term" value="F:calcium ion binding"/>
    <property type="evidence" value="ECO:0007669"/>
    <property type="project" value="InterPro"/>
</dbReference>
<evidence type="ECO:0000313" key="3">
    <source>
        <dbReference type="EMBL" id="KAE9337849.1"/>
    </source>
</evidence>
<dbReference type="InterPro" id="IPR018247">
    <property type="entry name" value="EF_Hand_1_Ca_BS"/>
</dbReference>
<dbReference type="SUPFAM" id="SSF47473">
    <property type="entry name" value="EF-hand"/>
    <property type="match status" value="1"/>
</dbReference>
<sequence>MPATQVSPAIRRRISDDARMLLRAALSDGCEDFNHDPLEVNSTGAHTCSISHLPLTERLQNFRGQLRLELLQPEDAEADTAVSLRIIVTSSKYLLRYQVASTGAEVSVLSQAGLVTSWITTTDGCHIQLGRFLASTTRASDDWQEMTMREMEASKAEILALLGVLDSLDLLDMVRALGGTSSGIYFGTERIYHASGEKNTYGFTFDARTGHPLSITQALTEDARAGDSDARTSLQLSIDDYVRHDDSSIKAPIGIKSDAELLVDAAVACFYEWTAAGRQQVEQFFALLDKDDDGSVSGQDVADQLLDAGHSSERAESIAAEMTRLLCDSDDPSEEVTFLPFVGFWIMLLADDVHVSDPSNEHRVLPGLQQLFLT</sequence>